<accession>A0AA39LKJ6</accession>
<keyword evidence="3" id="KW-1185">Reference proteome</keyword>
<name>A0AA39LKJ6_9BILA</name>
<keyword evidence="1" id="KW-0812">Transmembrane</keyword>
<reference evidence="2" key="1">
    <citation type="submission" date="2023-06" db="EMBL/GenBank/DDBJ databases">
        <title>Genomic analysis of the entomopathogenic nematode Steinernema hermaphroditum.</title>
        <authorList>
            <person name="Schwarz E.M."/>
            <person name="Heppert J.K."/>
            <person name="Baniya A."/>
            <person name="Schwartz H.T."/>
            <person name="Tan C.-H."/>
            <person name="Antoshechkin I."/>
            <person name="Sternberg P.W."/>
            <person name="Goodrich-Blair H."/>
            <person name="Dillman A.R."/>
        </authorList>
    </citation>
    <scope>NUCLEOTIDE SEQUENCE</scope>
    <source>
        <strain evidence="2">PS9179</strain>
        <tissue evidence="2">Whole animal</tissue>
    </source>
</reference>
<gene>
    <name evidence="2" type="ORF">QR680_015266</name>
</gene>
<comment type="caution">
    <text evidence="2">The sequence shown here is derived from an EMBL/GenBank/DDBJ whole genome shotgun (WGS) entry which is preliminary data.</text>
</comment>
<evidence type="ECO:0000313" key="2">
    <source>
        <dbReference type="EMBL" id="KAK0400474.1"/>
    </source>
</evidence>
<dbReference type="EMBL" id="JAUCMV010000004">
    <property type="protein sequence ID" value="KAK0400474.1"/>
    <property type="molecule type" value="Genomic_DNA"/>
</dbReference>
<proteinExistence type="predicted"/>
<evidence type="ECO:0000313" key="3">
    <source>
        <dbReference type="Proteomes" id="UP001175271"/>
    </source>
</evidence>
<dbReference type="AlphaFoldDB" id="A0AA39LKJ6"/>
<sequence>MIGHVRPPRISGSLLVSATHLTPRFQSCGDTMVTSFFILAAIIVILEVLVLAIEFIENFKGVRSTCLDSHKEVTAIGKGFANPAQVV</sequence>
<evidence type="ECO:0000256" key="1">
    <source>
        <dbReference type="SAM" id="Phobius"/>
    </source>
</evidence>
<keyword evidence="1" id="KW-1133">Transmembrane helix</keyword>
<keyword evidence="1" id="KW-0472">Membrane</keyword>
<dbReference type="Proteomes" id="UP001175271">
    <property type="component" value="Unassembled WGS sequence"/>
</dbReference>
<organism evidence="2 3">
    <name type="scientific">Steinernema hermaphroditum</name>
    <dbReference type="NCBI Taxonomy" id="289476"/>
    <lineage>
        <taxon>Eukaryota</taxon>
        <taxon>Metazoa</taxon>
        <taxon>Ecdysozoa</taxon>
        <taxon>Nematoda</taxon>
        <taxon>Chromadorea</taxon>
        <taxon>Rhabditida</taxon>
        <taxon>Tylenchina</taxon>
        <taxon>Panagrolaimomorpha</taxon>
        <taxon>Strongyloidoidea</taxon>
        <taxon>Steinernematidae</taxon>
        <taxon>Steinernema</taxon>
    </lineage>
</organism>
<protein>
    <submittedName>
        <fullName evidence="2">Uncharacterized protein</fullName>
    </submittedName>
</protein>
<feature type="transmembrane region" description="Helical" evidence="1">
    <location>
        <begin position="32"/>
        <end position="53"/>
    </location>
</feature>